<sequence>MYVLVQLEEQTEKEEAAETVTQEETATSYKTVSIKKKRPVSRFF</sequence>
<evidence type="ECO:0000313" key="1">
    <source>
        <dbReference type="EMBL" id="MDT2253617.1"/>
    </source>
</evidence>
<reference evidence="1" key="1">
    <citation type="journal article" date="2023" name="J. Vet. Diagn. Invest.">
        <title>Oxytetracycline-resistant Paenibacillus larvae identified in commercial beekeeping operations in Saskatchewan using pooled honey sampling.</title>
        <authorList>
            <person name="Obshta O."/>
            <person name="Zabrodski M.W."/>
            <person name="Soomro T."/>
            <person name="Wilson G."/>
            <person name="Masood F."/>
            <person name="Thebeau J."/>
            <person name="Silva M.C.B."/>
            <person name="Biganski S."/>
            <person name="Kozii I.V."/>
            <person name="Koziy R.V."/>
            <person name="Raza M.F."/>
            <person name="Jose M.S."/>
            <person name="Simko E."/>
            <person name="Wood S.C."/>
        </authorList>
    </citation>
    <scope>NUCLEOTIDE SEQUENCE</scope>
    <source>
        <strain evidence="1">PL001</strain>
    </source>
</reference>
<proteinExistence type="predicted"/>
<accession>A0AAP5N4H6</accession>
<protein>
    <submittedName>
        <fullName evidence="1">Uncharacterized protein</fullName>
    </submittedName>
</protein>
<evidence type="ECO:0000313" key="2">
    <source>
        <dbReference type="Proteomes" id="UP001259239"/>
    </source>
</evidence>
<name>A0AAP5N4H6_9BACL</name>
<dbReference type="AlphaFoldDB" id="A0AAP5N4H6"/>
<comment type="caution">
    <text evidence="1">The sequence shown here is derived from an EMBL/GenBank/DDBJ whole genome shotgun (WGS) entry which is preliminary data.</text>
</comment>
<gene>
    <name evidence="1" type="ORF">P7H09_20855</name>
</gene>
<dbReference type="Proteomes" id="UP001259239">
    <property type="component" value="Unassembled WGS sequence"/>
</dbReference>
<dbReference type="RefSeq" id="WP_268589369.1">
    <property type="nucleotide sequence ID" value="NZ_JAMDNE010000003.1"/>
</dbReference>
<dbReference type="EMBL" id="JARQGV010000004">
    <property type="protein sequence ID" value="MDT2253617.1"/>
    <property type="molecule type" value="Genomic_DNA"/>
</dbReference>
<reference evidence="1" key="2">
    <citation type="submission" date="2023-03" db="EMBL/GenBank/DDBJ databases">
        <authorList>
            <person name="Obshta O."/>
            <person name="Zabrodski M.W."/>
            <person name="Soomro T."/>
            <person name="Wilson G."/>
            <person name="Masood F."/>
            <person name="Thebeau J."/>
            <person name="Bezerra Da Silva M.C."/>
            <person name="Raza F."/>
            <person name="Biganski S."/>
            <person name="Jose M."/>
            <person name="Camilli M."/>
            <person name="Kozii I.V."/>
            <person name="Kozii R.V."/>
            <person name="Simko E."/>
            <person name="Wood S.C."/>
        </authorList>
    </citation>
    <scope>NUCLEOTIDE SEQUENCE</scope>
    <source>
        <strain evidence="1">PL001</strain>
    </source>
</reference>
<organism evidence="1 2">
    <name type="scientific">Paenibacillus larvae</name>
    <dbReference type="NCBI Taxonomy" id="1464"/>
    <lineage>
        <taxon>Bacteria</taxon>
        <taxon>Bacillati</taxon>
        <taxon>Bacillota</taxon>
        <taxon>Bacilli</taxon>
        <taxon>Bacillales</taxon>
        <taxon>Paenibacillaceae</taxon>
        <taxon>Paenibacillus</taxon>
    </lineage>
</organism>